<reference evidence="1" key="2">
    <citation type="journal article" date="2015" name="Data Brief">
        <title>Shoot transcriptome of the giant reed, Arundo donax.</title>
        <authorList>
            <person name="Barrero R.A."/>
            <person name="Guerrero F.D."/>
            <person name="Moolhuijzen P."/>
            <person name="Goolsby J.A."/>
            <person name="Tidwell J."/>
            <person name="Bellgard S.E."/>
            <person name="Bellgard M.I."/>
        </authorList>
    </citation>
    <scope>NUCLEOTIDE SEQUENCE</scope>
    <source>
        <tissue evidence="1">Shoot tissue taken approximately 20 cm above the soil surface</tissue>
    </source>
</reference>
<proteinExistence type="predicted"/>
<reference evidence="1" key="1">
    <citation type="submission" date="2014-09" db="EMBL/GenBank/DDBJ databases">
        <authorList>
            <person name="Magalhaes I.L.F."/>
            <person name="Oliveira U."/>
            <person name="Santos F.R."/>
            <person name="Vidigal T.H.D.A."/>
            <person name="Brescovit A.D."/>
            <person name="Santos A.J."/>
        </authorList>
    </citation>
    <scope>NUCLEOTIDE SEQUENCE</scope>
    <source>
        <tissue evidence="1">Shoot tissue taken approximately 20 cm above the soil surface</tissue>
    </source>
</reference>
<dbReference type="AlphaFoldDB" id="A0A0A9FJG7"/>
<name>A0A0A9FJG7_ARUDO</name>
<evidence type="ECO:0000313" key="1">
    <source>
        <dbReference type="EMBL" id="JAE12487.1"/>
    </source>
</evidence>
<organism evidence="1">
    <name type="scientific">Arundo donax</name>
    <name type="common">Giant reed</name>
    <name type="synonym">Donax arundinaceus</name>
    <dbReference type="NCBI Taxonomy" id="35708"/>
    <lineage>
        <taxon>Eukaryota</taxon>
        <taxon>Viridiplantae</taxon>
        <taxon>Streptophyta</taxon>
        <taxon>Embryophyta</taxon>
        <taxon>Tracheophyta</taxon>
        <taxon>Spermatophyta</taxon>
        <taxon>Magnoliopsida</taxon>
        <taxon>Liliopsida</taxon>
        <taxon>Poales</taxon>
        <taxon>Poaceae</taxon>
        <taxon>PACMAD clade</taxon>
        <taxon>Arundinoideae</taxon>
        <taxon>Arundineae</taxon>
        <taxon>Arundo</taxon>
    </lineage>
</organism>
<accession>A0A0A9FJG7</accession>
<dbReference type="EMBL" id="GBRH01185409">
    <property type="protein sequence ID" value="JAE12487.1"/>
    <property type="molecule type" value="Transcribed_RNA"/>
</dbReference>
<protein>
    <submittedName>
        <fullName evidence="1">Uncharacterized protein</fullName>
    </submittedName>
</protein>
<sequence>MGDGLLAPSIAHPPVFPLFNLARKGTGSTLGLGFWDPGYRHRRCSSSTSMVCCDLNYPILVRLHQQPISFLVGLTRWLGLGGLAPVFFVSLWPSP</sequence>